<evidence type="ECO:0000256" key="3">
    <source>
        <dbReference type="ARBA" id="ARBA00022741"/>
    </source>
</evidence>
<evidence type="ECO:0000313" key="7">
    <source>
        <dbReference type="EMBL" id="MER6978318.1"/>
    </source>
</evidence>
<evidence type="ECO:0000313" key="8">
    <source>
        <dbReference type="Proteomes" id="UP001458415"/>
    </source>
</evidence>
<dbReference type="Pfam" id="PF00005">
    <property type="entry name" value="ABC_tran"/>
    <property type="match status" value="1"/>
</dbReference>
<dbReference type="InterPro" id="IPR027417">
    <property type="entry name" value="P-loop_NTPase"/>
</dbReference>
<organism evidence="7 8">
    <name type="scientific">Streptomyces carpinensis</name>
    <dbReference type="NCBI Taxonomy" id="66369"/>
    <lineage>
        <taxon>Bacteria</taxon>
        <taxon>Bacillati</taxon>
        <taxon>Actinomycetota</taxon>
        <taxon>Actinomycetes</taxon>
        <taxon>Kitasatosporales</taxon>
        <taxon>Streptomycetaceae</taxon>
        <taxon>Streptomyces</taxon>
    </lineage>
</organism>
<keyword evidence="8" id="KW-1185">Reference proteome</keyword>
<evidence type="ECO:0000259" key="6">
    <source>
        <dbReference type="PROSITE" id="PS50893"/>
    </source>
</evidence>
<sequence>LLELHGVHAAYGEVEVLHGIDLTVQEGTILALLGANGSGKTTLCSTIAGLVPATGGRIVFDGEEITALGALERVERGLVLVPESRGVFPSITVDENLSIWLPSKADRAKVYEQFESLAQRVGQPAGNLSGGEQQMLSLAPFLVRRPRLLISDEPSLGLAQLVTVEIMAAFRRLQEQGTTVVLVEEKARDVLTVADQVGALQTGHLRWVNNRTDVDEQRVAAAYLGMSAVVH</sequence>
<dbReference type="SUPFAM" id="SSF52540">
    <property type="entry name" value="P-loop containing nucleoside triphosphate hydrolases"/>
    <property type="match status" value="1"/>
</dbReference>
<accession>A0ABV1W3J9</accession>
<dbReference type="GO" id="GO:0005524">
    <property type="term" value="F:ATP binding"/>
    <property type="evidence" value="ECO:0007669"/>
    <property type="project" value="UniProtKB-KW"/>
</dbReference>
<evidence type="ECO:0000256" key="5">
    <source>
        <dbReference type="ARBA" id="ARBA00022970"/>
    </source>
</evidence>
<keyword evidence="5" id="KW-0029">Amino-acid transport</keyword>
<keyword evidence="3" id="KW-0547">Nucleotide-binding</keyword>
<feature type="non-terminal residue" evidence="7">
    <location>
        <position position="1"/>
    </location>
</feature>
<protein>
    <submittedName>
        <fullName evidence="7">ATP-binding cassette domain-containing protein</fullName>
    </submittedName>
</protein>
<dbReference type="PANTHER" id="PTHR43820:SF4">
    <property type="entry name" value="HIGH-AFFINITY BRANCHED-CHAIN AMINO ACID TRANSPORT ATP-BINDING PROTEIN LIVF"/>
    <property type="match status" value="1"/>
</dbReference>
<evidence type="ECO:0000256" key="4">
    <source>
        <dbReference type="ARBA" id="ARBA00022840"/>
    </source>
</evidence>
<evidence type="ECO:0000256" key="1">
    <source>
        <dbReference type="ARBA" id="ARBA00005417"/>
    </source>
</evidence>
<evidence type="ECO:0000256" key="2">
    <source>
        <dbReference type="ARBA" id="ARBA00022448"/>
    </source>
</evidence>
<reference evidence="7 8" key="1">
    <citation type="submission" date="2024-06" db="EMBL/GenBank/DDBJ databases">
        <title>The Natural Products Discovery Center: Release of the First 8490 Sequenced Strains for Exploring Actinobacteria Biosynthetic Diversity.</title>
        <authorList>
            <person name="Kalkreuter E."/>
            <person name="Kautsar S.A."/>
            <person name="Yang D."/>
            <person name="Bader C.D."/>
            <person name="Teijaro C.N."/>
            <person name="Fluegel L."/>
            <person name="Davis C.M."/>
            <person name="Simpson J.R."/>
            <person name="Lauterbach L."/>
            <person name="Steele A.D."/>
            <person name="Gui C."/>
            <person name="Meng S."/>
            <person name="Li G."/>
            <person name="Viehrig K."/>
            <person name="Ye F."/>
            <person name="Su P."/>
            <person name="Kiefer A.F."/>
            <person name="Nichols A."/>
            <person name="Cepeda A.J."/>
            <person name="Yan W."/>
            <person name="Fan B."/>
            <person name="Jiang Y."/>
            <person name="Adhikari A."/>
            <person name="Zheng C.-J."/>
            <person name="Schuster L."/>
            <person name="Cowan T.M."/>
            <person name="Smanski M.J."/>
            <person name="Chevrette M.G."/>
            <person name="De Carvalho L.P.S."/>
            <person name="Shen B."/>
        </authorList>
    </citation>
    <scope>NUCLEOTIDE SEQUENCE [LARGE SCALE GENOMIC DNA]</scope>
    <source>
        <strain evidence="7 8">NPDC000634</strain>
    </source>
</reference>
<dbReference type="Gene3D" id="3.40.50.300">
    <property type="entry name" value="P-loop containing nucleotide triphosphate hydrolases"/>
    <property type="match status" value="1"/>
</dbReference>
<dbReference type="InterPro" id="IPR052156">
    <property type="entry name" value="BCAA_Transport_ATP-bd_LivF"/>
</dbReference>
<feature type="domain" description="ABC transporter" evidence="6">
    <location>
        <begin position="2"/>
        <end position="227"/>
    </location>
</feature>
<comment type="similarity">
    <text evidence="1">Belongs to the ABC transporter superfamily.</text>
</comment>
<dbReference type="Proteomes" id="UP001458415">
    <property type="component" value="Unassembled WGS sequence"/>
</dbReference>
<dbReference type="GO" id="GO:0016787">
    <property type="term" value="F:hydrolase activity"/>
    <property type="evidence" value="ECO:0007669"/>
    <property type="project" value="UniProtKB-KW"/>
</dbReference>
<name>A0ABV1W3J9_9ACTN</name>
<comment type="caution">
    <text evidence="7">The sequence shown here is derived from an EMBL/GenBank/DDBJ whole genome shotgun (WGS) entry which is preliminary data.</text>
</comment>
<keyword evidence="7" id="KW-0378">Hydrolase</keyword>
<dbReference type="InterPro" id="IPR003439">
    <property type="entry name" value="ABC_transporter-like_ATP-bd"/>
</dbReference>
<dbReference type="EMBL" id="JBEPCU010000218">
    <property type="protein sequence ID" value="MER6978318.1"/>
    <property type="molecule type" value="Genomic_DNA"/>
</dbReference>
<proteinExistence type="inferred from homology"/>
<gene>
    <name evidence="7" type="ORF">ABT317_15210</name>
</gene>
<dbReference type="InterPro" id="IPR003593">
    <property type="entry name" value="AAA+_ATPase"/>
</dbReference>
<dbReference type="PANTHER" id="PTHR43820">
    <property type="entry name" value="HIGH-AFFINITY BRANCHED-CHAIN AMINO ACID TRANSPORT ATP-BINDING PROTEIN LIVF"/>
    <property type="match status" value="1"/>
</dbReference>
<keyword evidence="4 7" id="KW-0067">ATP-binding</keyword>
<dbReference type="SMART" id="SM00382">
    <property type="entry name" value="AAA"/>
    <property type="match status" value="1"/>
</dbReference>
<keyword evidence="2" id="KW-0813">Transport</keyword>
<dbReference type="PROSITE" id="PS50893">
    <property type="entry name" value="ABC_TRANSPORTER_2"/>
    <property type="match status" value="1"/>
</dbReference>